<dbReference type="GO" id="GO:0005886">
    <property type="term" value="C:plasma membrane"/>
    <property type="evidence" value="ECO:0007669"/>
    <property type="project" value="UniProtKB-SubCell"/>
</dbReference>
<dbReference type="InterPro" id="IPR047117">
    <property type="entry name" value="PERK1-13-like"/>
</dbReference>
<dbReference type="EC" id="2.7.11.1" evidence="2"/>
<comment type="catalytic activity">
    <reaction evidence="13">
        <text>L-seryl-[protein] + ATP = O-phospho-L-seryl-[protein] + ADP + H(+)</text>
        <dbReference type="Rhea" id="RHEA:17989"/>
        <dbReference type="Rhea" id="RHEA-COMP:9863"/>
        <dbReference type="Rhea" id="RHEA-COMP:11604"/>
        <dbReference type="ChEBI" id="CHEBI:15378"/>
        <dbReference type="ChEBI" id="CHEBI:29999"/>
        <dbReference type="ChEBI" id="CHEBI:30616"/>
        <dbReference type="ChEBI" id="CHEBI:83421"/>
        <dbReference type="ChEBI" id="CHEBI:456216"/>
        <dbReference type="EC" id="2.7.11.1"/>
    </reaction>
</comment>
<dbReference type="PANTHER" id="PTHR47982:SF40">
    <property type="entry name" value="NON-SPECIFIC SERINE_THREONINE PROTEIN KINASE"/>
    <property type="match status" value="1"/>
</dbReference>
<organism evidence="14">
    <name type="scientific">Manihot esculenta</name>
    <name type="common">Cassava</name>
    <name type="synonym">Jatropha manihot</name>
    <dbReference type="NCBI Taxonomy" id="3983"/>
    <lineage>
        <taxon>Eukaryota</taxon>
        <taxon>Viridiplantae</taxon>
        <taxon>Streptophyta</taxon>
        <taxon>Embryophyta</taxon>
        <taxon>Tracheophyta</taxon>
        <taxon>Spermatophyta</taxon>
        <taxon>Magnoliopsida</taxon>
        <taxon>eudicotyledons</taxon>
        <taxon>Gunneridae</taxon>
        <taxon>Pentapetalae</taxon>
        <taxon>rosids</taxon>
        <taxon>fabids</taxon>
        <taxon>Malpighiales</taxon>
        <taxon>Euphorbiaceae</taxon>
        <taxon>Crotonoideae</taxon>
        <taxon>Manihoteae</taxon>
        <taxon>Manihot</taxon>
    </lineage>
</organism>
<evidence type="ECO:0000256" key="8">
    <source>
        <dbReference type="ARBA" id="ARBA00022777"/>
    </source>
</evidence>
<keyword evidence="4" id="KW-0723">Serine/threonine-protein kinase</keyword>
<keyword evidence="11" id="KW-0472">Membrane</keyword>
<keyword evidence="6" id="KW-0812">Transmembrane</keyword>
<reference evidence="14" key="1">
    <citation type="submission" date="2016-02" db="EMBL/GenBank/DDBJ databases">
        <title>WGS assembly of Manihot esculenta.</title>
        <authorList>
            <person name="Bredeson J.V."/>
            <person name="Prochnik S.E."/>
            <person name="Lyons J.B."/>
            <person name="Schmutz J."/>
            <person name="Grimwood J."/>
            <person name="Vrebalov J."/>
            <person name="Bart R.S."/>
            <person name="Amuge T."/>
            <person name="Ferguson M.E."/>
            <person name="Green R."/>
            <person name="Putnam N."/>
            <person name="Stites J."/>
            <person name="Rounsley S."/>
            <person name="Rokhsar D.S."/>
        </authorList>
    </citation>
    <scope>NUCLEOTIDE SEQUENCE [LARGE SCALE GENOMIC DNA]</scope>
    <source>
        <tissue evidence="14">Leaf</tissue>
    </source>
</reference>
<keyword evidence="5" id="KW-0808">Transferase</keyword>
<evidence type="ECO:0000256" key="2">
    <source>
        <dbReference type="ARBA" id="ARBA00012513"/>
    </source>
</evidence>
<dbReference type="AlphaFoldDB" id="A0A2C9UY66"/>
<keyword evidence="10" id="KW-1133">Transmembrane helix</keyword>
<accession>A0A2C9UY66</accession>
<evidence type="ECO:0000256" key="13">
    <source>
        <dbReference type="ARBA" id="ARBA00048679"/>
    </source>
</evidence>
<comment type="catalytic activity">
    <reaction evidence="12">
        <text>L-threonyl-[protein] + ATP = O-phospho-L-threonyl-[protein] + ADP + H(+)</text>
        <dbReference type="Rhea" id="RHEA:46608"/>
        <dbReference type="Rhea" id="RHEA-COMP:11060"/>
        <dbReference type="Rhea" id="RHEA-COMP:11605"/>
        <dbReference type="ChEBI" id="CHEBI:15378"/>
        <dbReference type="ChEBI" id="CHEBI:30013"/>
        <dbReference type="ChEBI" id="CHEBI:30616"/>
        <dbReference type="ChEBI" id="CHEBI:61977"/>
        <dbReference type="ChEBI" id="CHEBI:456216"/>
        <dbReference type="EC" id="2.7.11.1"/>
    </reaction>
</comment>
<dbReference type="EMBL" id="CM004397">
    <property type="protein sequence ID" value="OAY36687.1"/>
    <property type="molecule type" value="Genomic_DNA"/>
</dbReference>
<keyword evidence="3" id="KW-1003">Cell membrane</keyword>
<evidence type="ECO:0000256" key="10">
    <source>
        <dbReference type="ARBA" id="ARBA00022989"/>
    </source>
</evidence>
<evidence type="ECO:0000256" key="12">
    <source>
        <dbReference type="ARBA" id="ARBA00047899"/>
    </source>
</evidence>
<evidence type="ECO:0000256" key="4">
    <source>
        <dbReference type="ARBA" id="ARBA00022527"/>
    </source>
</evidence>
<dbReference type="PANTHER" id="PTHR47982">
    <property type="entry name" value="PROLINE-RICH RECEPTOR-LIKE PROTEIN KINASE PERK4"/>
    <property type="match status" value="1"/>
</dbReference>
<proteinExistence type="predicted"/>
<evidence type="ECO:0000256" key="9">
    <source>
        <dbReference type="ARBA" id="ARBA00022840"/>
    </source>
</evidence>
<keyword evidence="7" id="KW-0547">Nucleotide-binding</keyword>
<evidence type="ECO:0000256" key="7">
    <source>
        <dbReference type="ARBA" id="ARBA00022741"/>
    </source>
</evidence>
<protein>
    <recommendedName>
        <fullName evidence="2">non-specific serine/threonine protein kinase</fullName>
        <ecNumber evidence="2">2.7.11.1</ecNumber>
    </recommendedName>
</protein>
<keyword evidence="9" id="KW-0067">ATP-binding</keyword>
<name>A0A2C9UY66_MANES</name>
<dbReference type="STRING" id="3983.A0A2C9UY66"/>
<comment type="subcellular location">
    <subcellularLocation>
        <location evidence="1">Cell membrane</location>
        <topology evidence="1">Single-pass membrane protein</topology>
    </subcellularLocation>
</comment>
<dbReference type="GO" id="GO:0004674">
    <property type="term" value="F:protein serine/threonine kinase activity"/>
    <property type="evidence" value="ECO:0007669"/>
    <property type="project" value="UniProtKB-KW"/>
</dbReference>
<evidence type="ECO:0000256" key="5">
    <source>
        <dbReference type="ARBA" id="ARBA00022679"/>
    </source>
</evidence>
<evidence type="ECO:0000313" key="14">
    <source>
        <dbReference type="EMBL" id="OAY36687.1"/>
    </source>
</evidence>
<keyword evidence="8" id="KW-0418">Kinase</keyword>
<gene>
    <name evidence="14" type="ORF">MANES_11G039500</name>
</gene>
<evidence type="ECO:0000256" key="6">
    <source>
        <dbReference type="ARBA" id="ARBA00022692"/>
    </source>
</evidence>
<sequence>MRPAMKREYTTIFDPTLQGNYNRIEMDRMLYCAAACVYKPSAFRPQIKKIVGVLEGSIPWKDIWDESDDQILSDAIVKGPFLMINKFSQFYNDIFFIFSKLPSILFYK</sequence>
<evidence type="ECO:0000256" key="1">
    <source>
        <dbReference type="ARBA" id="ARBA00004162"/>
    </source>
</evidence>
<evidence type="ECO:0000256" key="3">
    <source>
        <dbReference type="ARBA" id="ARBA00022475"/>
    </source>
</evidence>
<evidence type="ECO:0000256" key="11">
    <source>
        <dbReference type="ARBA" id="ARBA00023136"/>
    </source>
</evidence>
<dbReference type="GO" id="GO:0005524">
    <property type="term" value="F:ATP binding"/>
    <property type="evidence" value="ECO:0007669"/>
    <property type="project" value="UniProtKB-KW"/>
</dbReference>